<dbReference type="Ensembl" id="ENSAMXT00000033861.1">
    <property type="protein sequence ID" value="ENSAMXP00000042622.1"/>
    <property type="gene ID" value="ENSAMXG00000035526.1"/>
</dbReference>
<evidence type="ECO:0000256" key="2">
    <source>
        <dbReference type="ARBA" id="ARBA00022741"/>
    </source>
</evidence>
<proteinExistence type="inferred from homology"/>
<evidence type="ECO:0000256" key="3">
    <source>
        <dbReference type="ARBA" id="ARBA00023134"/>
    </source>
</evidence>
<dbReference type="PANTHER" id="PTHR10903:SF180">
    <property type="entry name" value="GTPASE IMAP FAMILY MEMBER 7-LIKE"/>
    <property type="match status" value="1"/>
</dbReference>
<reference evidence="6" key="2">
    <citation type="journal article" date="2014" name="Nat. Commun.">
        <title>The cavefish genome reveals candidate genes for eye loss.</title>
        <authorList>
            <person name="McGaugh S.E."/>
            <person name="Gross J.B."/>
            <person name="Aken B."/>
            <person name="Blin M."/>
            <person name="Borowsky R."/>
            <person name="Chalopin D."/>
            <person name="Hinaux H."/>
            <person name="Jeffery W.R."/>
            <person name="Keene A."/>
            <person name="Ma L."/>
            <person name="Minx P."/>
            <person name="Murphy D."/>
            <person name="O'Quin K.E."/>
            <person name="Retaux S."/>
            <person name="Rohner N."/>
            <person name="Searle S.M."/>
            <person name="Stahl B.A."/>
            <person name="Tabin C."/>
            <person name="Volff J.N."/>
            <person name="Yoshizawa M."/>
            <person name="Warren W.C."/>
        </authorList>
    </citation>
    <scope>NUCLEOTIDE SEQUENCE [LARGE SCALE GENOMIC DNA]</scope>
    <source>
        <strain evidence="6">female</strain>
    </source>
</reference>
<protein>
    <recommendedName>
        <fullName evidence="4">AIG1-type G domain-containing protein</fullName>
    </recommendedName>
</protein>
<dbReference type="InterPro" id="IPR027417">
    <property type="entry name" value="P-loop_NTPase"/>
</dbReference>
<organism evidence="5 6">
    <name type="scientific">Astyanax mexicanus</name>
    <name type="common">Blind cave fish</name>
    <name type="synonym">Astyanax fasciatus mexicanus</name>
    <dbReference type="NCBI Taxonomy" id="7994"/>
    <lineage>
        <taxon>Eukaryota</taxon>
        <taxon>Metazoa</taxon>
        <taxon>Chordata</taxon>
        <taxon>Craniata</taxon>
        <taxon>Vertebrata</taxon>
        <taxon>Euteleostomi</taxon>
        <taxon>Actinopterygii</taxon>
        <taxon>Neopterygii</taxon>
        <taxon>Teleostei</taxon>
        <taxon>Ostariophysi</taxon>
        <taxon>Characiformes</taxon>
        <taxon>Characoidei</taxon>
        <taxon>Acestrorhamphidae</taxon>
        <taxon>Acestrorhamphinae</taxon>
        <taxon>Astyanax</taxon>
    </lineage>
</organism>
<comment type="similarity">
    <text evidence="1">Belongs to the TRAFAC class TrmE-Era-EngA-EngB-Septin-like GTPase superfamily. AIG1/Toc34/Toc159-like paraseptin GTPase family. IAN subfamily.</text>
</comment>
<keyword evidence="2" id="KW-0547">Nucleotide-binding</keyword>
<dbReference type="InParanoid" id="A0A3B1JJN9"/>
<dbReference type="Bgee" id="ENSAMXG00000035526">
    <property type="expression patterns" value="Expressed in head kidney and 8 other cell types or tissues"/>
</dbReference>
<dbReference type="PANTHER" id="PTHR10903">
    <property type="entry name" value="GTPASE, IMAP FAMILY MEMBER-RELATED"/>
    <property type="match status" value="1"/>
</dbReference>
<name>A0A3B1JJN9_ASTMX</name>
<reference evidence="5" key="4">
    <citation type="submission" date="2025-09" db="UniProtKB">
        <authorList>
            <consortium name="Ensembl"/>
        </authorList>
    </citation>
    <scope>IDENTIFICATION</scope>
</reference>
<keyword evidence="6" id="KW-1185">Reference proteome</keyword>
<evidence type="ECO:0000259" key="4">
    <source>
        <dbReference type="PROSITE" id="PS51720"/>
    </source>
</evidence>
<evidence type="ECO:0000313" key="5">
    <source>
        <dbReference type="Ensembl" id="ENSAMXP00000042622.1"/>
    </source>
</evidence>
<dbReference type="InterPro" id="IPR045058">
    <property type="entry name" value="GIMA/IAN/Toc"/>
</dbReference>
<accession>A0A3B1JJN9</accession>
<reference evidence="6" key="1">
    <citation type="submission" date="2013-03" db="EMBL/GenBank/DDBJ databases">
        <authorList>
            <person name="Jeffery W."/>
            <person name="Warren W."/>
            <person name="Wilson R.K."/>
        </authorList>
    </citation>
    <scope>NUCLEOTIDE SEQUENCE</scope>
    <source>
        <strain evidence="6">female</strain>
    </source>
</reference>
<dbReference type="Gene3D" id="3.40.50.300">
    <property type="entry name" value="P-loop containing nucleotide triphosphate hydrolases"/>
    <property type="match status" value="1"/>
</dbReference>
<feature type="domain" description="AIG1-type G" evidence="4">
    <location>
        <begin position="1"/>
        <end position="221"/>
    </location>
</feature>
<dbReference type="PROSITE" id="PS51720">
    <property type="entry name" value="G_AIG1"/>
    <property type="match status" value="1"/>
</dbReference>
<dbReference type="GO" id="GO:0005525">
    <property type="term" value="F:GTP binding"/>
    <property type="evidence" value="ECO:0007669"/>
    <property type="project" value="UniProtKB-KW"/>
</dbReference>
<reference evidence="5" key="3">
    <citation type="submission" date="2025-08" db="UniProtKB">
        <authorList>
            <consortium name="Ensembl"/>
        </authorList>
    </citation>
    <scope>IDENTIFICATION</scope>
</reference>
<dbReference type="Proteomes" id="UP000018467">
    <property type="component" value="Unassembled WGS sequence"/>
</dbReference>
<dbReference type="InterPro" id="IPR006703">
    <property type="entry name" value="G_AIG1"/>
</dbReference>
<evidence type="ECO:0000256" key="1">
    <source>
        <dbReference type="ARBA" id="ARBA00008535"/>
    </source>
</evidence>
<dbReference type="STRING" id="7994.ENSAMXP00000042622"/>
<dbReference type="Pfam" id="PF04548">
    <property type="entry name" value="AIG1"/>
    <property type="match status" value="1"/>
</dbReference>
<dbReference type="GeneTree" id="ENSGT01140000282522"/>
<sequence>MVLVGKTGTGKSSSGNTILGRNAFKSATSSTSVTGECRKEAGEVAGRKIIIVDTPGLFDTDLSEEELKEELSKCINMRLRTPTKQQITIILFNSRIRMNLKVVWVLMGNGVDFLDKVEGDGGPMLKKGLEKRKKNYRIQEEIWRSRKLELLEDGRKGFMTEYERYYDEKITESRQEAEQTGGFPETVLKEWQISASEFVLYIEALCNGDYLFIRGVQTTARRAICGPFLFVERPTRYFRNRMNFGPLVKQVFIM</sequence>
<dbReference type="SUPFAM" id="SSF52540">
    <property type="entry name" value="P-loop containing nucleoside triphosphate hydrolases"/>
    <property type="match status" value="1"/>
</dbReference>
<dbReference type="AlphaFoldDB" id="A0A3B1JJN9"/>
<evidence type="ECO:0000313" key="6">
    <source>
        <dbReference type="Proteomes" id="UP000018467"/>
    </source>
</evidence>
<keyword evidence="3" id="KW-0342">GTP-binding</keyword>